<keyword evidence="2" id="KW-0758">Storage protein</keyword>
<evidence type="ECO:0000313" key="7">
    <source>
        <dbReference type="Proteomes" id="UP000467840"/>
    </source>
</evidence>
<dbReference type="EMBL" id="JAAGAX010000014">
    <property type="protein sequence ID" value="KAF2292721.1"/>
    <property type="molecule type" value="Genomic_DNA"/>
</dbReference>
<dbReference type="SMART" id="SM00835">
    <property type="entry name" value="Cupin_1"/>
    <property type="match status" value="1"/>
</dbReference>
<dbReference type="InterPro" id="IPR050253">
    <property type="entry name" value="Seed_Storage-Functional"/>
</dbReference>
<evidence type="ECO:0000256" key="3">
    <source>
        <dbReference type="ARBA" id="ARBA00023129"/>
    </source>
</evidence>
<dbReference type="InterPro" id="IPR006044">
    <property type="entry name" value="11S_seedstore_pln"/>
</dbReference>
<keyword evidence="4" id="KW-1015">Disulfide bond</keyword>
<evidence type="ECO:0000256" key="1">
    <source>
        <dbReference type="ARBA" id="ARBA00007178"/>
    </source>
</evidence>
<dbReference type="Proteomes" id="UP000467840">
    <property type="component" value="Chromosome 13"/>
</dbReference>
<organism evidence="6 7">
    <name type="scientific">Hevea brasiliensis</name>
    <name type="common">Para rubber tree</name>
    <name type="synonym">Siphonia brasiliensis</name>
    <dbReference type="NCBI Taxonomy" id="3981"/>
    <lineage>
        <taxon>Eukaryota</taxon>
        <taxon>Viridiplantae</taxon>
        <taxon>Streptophyta</taxon>
        <taxon>Embryophyta</taxon>
        <taxon>Tracheophyta</taxon>
        <taxon>Spermatophyta</taxon>
        <taxon>Magnoliopsida</taxon>
        <taxon>eudicotyledons</taxon>
        <taxon>Gunneridae</taxon>
        <taxon>Pentapetalae</taxon>
        <taxon>rosids</taxon>
        <taxon>fabids</taxon>
        <taxon>Malpighiales</taxon>
        <taxon>Euphorbiaceae</taxon>
        <taxon>Crotonoideae</taxon>
        <taxon>Micrandreae</taxon>
        <taxon>Hevea</taxon>
    </lineage>
</organism>
<dbReference type="Pfam" id="PF00190">
    <property type="entry name" value="Cupin_1"/>
    <property type="match status" value="1"/>
</dbReference>
<protein>
    <recommendedName>
        <fullName evidence="5">Cupin type-1 domain-containing protein</fullName>
    </recommendedName>
</protein>
<keyword evidence="7" id="KW-1185">Reference proteome</keyword>
<name>A0A6A6KUR0_HEVBR</name>
<evidence type="ECO:0000256" key="2">
    <source>
        <dbReference type="ARBA" id="ARBA00022761"/>
    </source>
</evidence>
<dbReference type="PANTHER" id="PTHR31189:SF54">
    <property type="entry name" value="11S GLOBULIN SEED STORAGE PROTEIN 2-LIKE"/>
    <property type="match status" value="1"/>
</dbReference>
<keyword evidence="3" id="KW-0708">Seed storage protein</keyword>
<comment type="caution">
    <text evidence="6">The sequence shown here is derived from an EMBL/GenBank/DDBJ whole genome shotgun (WGS) entry which is preliminary data.</text>
</comment>
<dbReference type="InterPro" id="IPR011051">
    <property type="entry name" value="RmlC_Cupin_sf"/>
</dbReference>
<dbReference type="InterPro" id="IPR014710">
    <property type="entry name" value="RmlC-like_jellyroll"/>
</dbReference>
<dbReference type="InterPro" id="IPR006045">
    <property type="entry name" value="Cupin_1"/>
</dbReference>
<dbReference type="PRINTS" id="PR00439">
    <property type="entry name" value="11SGLOBULIN"/>
</dbReference>
<dbReference type="PANTHER" id="PTHR31189">
    <property type="entry name" value="OS03G0336100 PROTEIN-RELATED"/>
    <property type="match status" value="1"/>
</dbReference>
<evidence type="ECO:0000313" key="6">
    <source>
        <dbReference type="EMBL" id="KAF2292721.1"/>
    </source>
</evidence>
<feature type="domain" description="Cupin type-1" evidence="5">
    <location>
        <begin position="108"/>
        <end position="238"/>
    </location>
</feature>
<gene>
    <name evidence="6" type="ORF">GH714_027273</name>
</gene>
<evidence type="ECO:0000259" key="5">
    <source>
        <dbReference type="SMART" id="SM00835"/>
    </source>
</evidence>
<dbReference type="SUPFAM" id="SSF51182">
    <property type="entry name" value="RmlC-like cupins"/>
    <property type="match status" value="1"/>
</dbReference>
<dbReference type="AlphaFoldDB" id="A0A6A6KUR0"/>
<reference evidence="6 7" key="1">
    <citation type="journal article" date="2020" name="Mol. Plant">
        <title>The Chromosome-Based Rubber Tree Genome Provides New Insights into Spurge Genome Evolution and Rubber Biosynthesis.</title>
        <authorList>
            <person name="Liu J."/>
            <person name="Shi C."/>
            <person name="Shi C.C."/>
            <person name="Li W."/>
            <person name="Zhang Q.J."/>
            <person name="Zhang Y."/>
            <person name="Li K."/>
            <person name="Lu H.F."/>
            <person name="Shi C."/>
            <person name="Zhu S.T."/>
            <person name="Xiao Z.Y."/>
            <person name="Nan H."/>
            <person name="Yue Y."/>
            <person name="Zhu X.G."/>
            <person name="Wu Y."/>
            <person name="Hong X.N."/>
            <person name="Fan G.Y."/>
            <person name="Tong Y."/>
            <person name="Zhang D."/>
            <person name="Mao C.L."/>
            <person name="Liu Y.L."/>
            <person name="Hao S.J."/>
            <person name="Liu W.Q."/>
            <person name="Lv M.Q."/>
            <person name="Zhang H.B."/>
            <person name="Liu Y."/>
            <person name="Hu-Tang G.R."/>
            <person name="Wang J.P."/>
            <person name="Wang J.H."/>
            <person name="Sun Y.H."/>
            <person name="Ni S.B."/>
            <person name="Chen W.B."/>
            <person name="Zhang X.C."/>
            <person name="Jiao Y.N."/>
            <person name="Eichler E.E."/>
            <person name="Li G.H."/>
            <person name="Liu X."/>
            <person name="Gao L.Z."/>
        </authorList>
    </citation>
    <scope>NUCLEOTIDE SEQUENCE [LARGE SCALE GENOMIC DNA]</scope>
    <source>
        <strain evidence="7">cv. GT1</strain>
        <tissue evidence="6">Leaf</tissue>
    </source>
</reference>
<sequence>MTTCKNLSTPATPNEKLQATGVESAPDITLYRTIVGALQYLKITRPYIAFSVYKASQYVHSPKLQYWVAVKRATYLIANPIFHSRMKRVEVDYHFVRDKVANKDLQVRYISSKDQVADVLTKRLPSSRHADLRMRLTILTSPDQRVVYALRGEIHVQIVDDKGNMVMDEMVKEGDMFVIPQFYACVARAGSNGFEYIAFKTCGEPRKSPMAGYTSVMRAMPVDVVTNSYNDMSPDEALRVKMSRDPQSMLFSPTRRSMD</sequence>
<comment type="similarity">
    <text evidence="1">Belongs to the 11S seed storage protein (globulins) family.</text>
</comment>
<dbReference type="Gene3D" id="2.60.120.10">
    <property type="entry name" value="Jelly Rolls"/>
    <property type="match status" value="1"/>
</dbReference>
<proteinExistence type="inferred from homology"/>
<dbReference type="GO" id="GO:0045735">
    <property type="term" value="F:nutrient reservoir activity"/>
    <property type="evidence" value="ECO:0007669"/>
    <property type="project" value="UniProtKB-KW"/>
</dbReference>
<accession>A0A6A6KUR0</accession>
<dbReference type="CDD" id="cd09272">
    <property type="entry name" value="RNase_HI_RT_Ty1"/>
    <property type="match status" value="1"/>
</dbReference>
<evidence type="ECO:0000256" key="4">
    <source>
        <dbReference type="ARBA" id="ARBA00023157"/>
    </source>
</evidence>